<dbReference type="Proteomes" id="UP001303046">
    <property type="component" value="Unassembled WGS sequence"/>
</dbReference>
<feature type="domain" description="Reverse transcriptase" evidence="1">
    <location>
        <begin position="1"/>
        <end position="74"/>
    </location>
</feature>
<proteinExistence type="predicted"/>
<gene>
    <name evidence="2" type="primary">Necator_chrX.g25662</name>
    <name evidence="2" type="ORF">RB195_025496</name>
</gene>
<dbReference type="PROSITE" id="PS50878">
    <property type="entry name" value="RT_POL"/>
    <property type="match status" value="1"/>
</dbReference>
<comment type="caution">
    <text evidence="2">The sequence shown here is derived from an EMBL/GenBank/DDBJ whole genome shotgun (WGS) entry which is preliminary data.</text>
</comment>
<dbReference type="EMBL" id="JAVFWL010000006">
    <property type="protein sequence ID" value="KAK6765613.1"/>
    <property type="molecule type" value="Genomic_DNA"/>
</dbReference>
<dbReference type="InterPro" id="IPR000477">
    <property type="entry name" value="RT_dom"/>
</dbReference>
<keyword evidence="3" id="KW-1185">Reference proteome</keyword>
<organism evidence="2 3">
    <name type="scientific">Necator americanus</name>
    <name type="common">Human hookworm</name>
    <dbReference type="NCBI Taxonomy" id="51031"/>
    <lineage>
        <taxon>Eukaryota</taxon>
        <taxon>Metazoa</taxon>
        <taxon>Ecdysozoa</taxon>
        <taxon>Nematoda</taxon>
        <taxon>Chromadorea</taxon>
        <taxon>Rhabditida</taxon>
        <taxon>Rhabditina</taxon>
        <taxon>Rhabditomorpha</taxon>
        <taxon>Strongyloidea</taxon>
        <taxon>Ancylostomatidae</taxon>
        <taxon>Bunostominae</taxon>
        <taxon>Necator</taxon>
    </lineage>
</organism>
<evidence type="ECO:0000313" key="2">
    <source>
        <dbReference type="EMBL" id="KAK6765613.1"/>
    </source>
</evidence>
<name>A0ABR1ESM3_NECAM</name>
<evidence type="ECO:0000259" key="1">
    <source>
        <dbReference type="PROSITE" id="PS50878"/>
    </source>
</evidence>
<sequence>MNRTTTAAVRTPAGYTTPFEVEAGVRQRVVAGPFLFNFVVEDMMQGTVKQCPADVISQPPARLLVDLEYADDVL</sequence>
<reference evidence="2 3" key="1">
    <citation type="submission" date="2023-08" db="EMBL/GenBank/DDBJ databases">
        <title>A Necator americanus chromosomal reference genome.</title>
        <authorList>
            <person name="Ilik V."/>
            <person name="Petrzelkova K.J."/>
            <person name="Pardy F."/>
            <person name="Fuh T."/>
            <person name="Niatou-Singa F.S."/>
            <person name="Gouil Q."/>
            <person name="Baker L."/>
            <person name="Ritchie M.E."/>
            <person name="Jex A.R."/>
            <person name="Gazzola D."/>
            <person name="Li H."/>
            <person name="Toshio Fujiwara R."/>
            <person name="Zhan B."/>
            <person name="Aroian R.V."/>
            <person name="Pafco B."/>
            <person name="Schwarz E.M."/>
        </authorList>
    </citation>
    <scope>NUCLEOTIDE SEQUENCE [LARGE SCALE GENOMIC DNA]</scope>
    <source>
        <strain evidence="2 3">Aroian</strain>
        <tissue evidence="2">Whole animal</tissue>
    </source>
</reference>
<protein>
    <recommendedName>
        <fullName evidence="1">Reverse transcriptase domain-containing protein</fullName>
    </recommendedName>
</protein>
<evidence type="ECO:0000313" key="3">
    <source>
        <dbReference type="Proteomes" id="UP001303046"/>
    </source>
</evidence>
<accession>A0ABR1ESM3</accession>